<dbReference type="AlphaFoldDB" id="A0A2A5WDH8"/>
<dbReference type="EC" id="4.2.1.17" evidence="4"/>
<organism evidence="17 18">
    <name type="scientific">OM182 bacterium MED-G28</name>
    <dbReference type="NCBI Taxonomy" id="1986256"/>
    <lineage>
        <taxon>Bacteria</taxon>
        <taxon>Pseudomonadati</taxon>
        <taxon>Pseudomonadota</taxon>
        <taxon>Gammaproteobacteria</taxon>
        <taxon>OMG group</taxon>
        <taxon>OM182 clade</taxon>
    </lineage>
</organism>
<comment type="similarity">
    <text evidence="3">In the N-terminal section; belongs to the enoyl-CoA hydratase/isomerase family.</text>
</comment>
<keyword evidence="12" id="KW-0511">Multifunctional enzyme</keyword>
<dbReference type="InterPro" id="IPR001753">
    <property type="entry name" value="Enoyl-CoA_hydra/iso"/>
</dbReference>
<dbReference type="PROSITE" id="PS00166">
    <property type="entry name" value="ENOYL_COA_HYDRATASE"/>
    <property type="match status" value="1"/>
</dbReference>
<dbReference type="GO" id="GO:0004165">
    <property type="term" value="F:delta(3)-delta(2)-enoyl-CoA isomerase activity"/>
    <property type="evidence" value="ECO:0007669"/>
    <property type="project" value="InterPro"/>
</dbReference>
<dbReference type="GO" id="GO:0070403">
    <property type="term" value="F:NAD+ binding"/>
    <property type="evidence" value="ECO:0007669"/>
    <property type="project" value="InterPro"/>
</dbReference>
<dbReference type="PROSITE" id="PS00067">
    <property type="entry name" value="3HCDH"/>
    <property type="match status" value="1"/>
</dbReference>
<dbReference type="InterPro" id="IPR006176">
    <property type="entry name" value="3-OHacyl-CoA_DH_NAD-bd"/>
</dbReference>
<dbReference type="Proteomes" id="UP000219329">
    <property type="component" value="Unassembled WGS sequence"/>
</dbReference>
<dbReference type="Gene3D" id="1.10.1040.50">
    <property type="match status" value="1"/>
</dbReference>
<dbReference type="PANTHER" id="PTHR43612:SF3">
    <property type="entry name" value="TRIFUNCTIONAL ENZYME SUBUNIT ALPHA, MITOCHONDRIAL"/>
    <property type="match status" value="1"/>
</dbReference>
<comment type="caution">
    <text evidence="17">The sequence shown here is derived from an EMBL/GenBank/DDBJ whole genome shotgun (WGS) entry which is preliminary data.</text>
</comment>
<dbReference type="NCBIfam" id="TIGR02437">
    <property type="entry name" value="FadB"/>
    <property type="match status" value="1"/>
</dbReference>
<accession>A0A2A5WDH8</accession>
<sequence length="713" mass="76766">MMYSGKALKVEMLPSGAANLVFDLEGSSVNKFNQTTLKELREVVTALQDSSVSGLIVSSAKPAFIVGADITEFTAMFSEPEDTILSWLVESNKIFNDLEDLPFPTVTAINGIALGGGFEMALTTHYRVGTVKSVVGFPEVKLGILPGFGGTVRLPRLIGADNANHWISSGSHIKAPQAQTEGAIDAIVEEDKLIAACEDMINQCIAGKLDYGAVRATKNSALTLQPIELNVAFETAKGMVLAKAGTHYPAPITAVEVMQEAALSDRAAALEIEHKGFLKLAKTEVAANLVQMFLNDQFLSGAAKKQISQAVEVSYAGVLGAGIMGGGIAYQSALKGTPIIMKDIAQEGIDLGMNEAKKLLGKQMARGRIDANKMVSILADITPSLGYDGFDKANIIVEAIVENTGIKQSVLAELESLVGEKTIIASNTSTISIDELATALERPENFCGMHFFNPVPVMPLVEVIRGEHSSDATIAATVAYAKKMGKTPIVVNNCPGFLVNRILFPYFGAFSRLIYDGADFRQIDKAMEKFGWPMGPAYLLDVIGVDTAVHCQDVMAAGFKRMNIDFDSAIDQLYAQKDLGQKTGKGFYLYEIDKRGKPKKLPNPEIETLISSVQQSPKEFTNEEIVERMMVAMCIEAARCVEDNIVSTAIEADMGLILGLGFPAFRGGALRYLDSLGVSKFCQIADKYAELGELYTPTELMRDKGASGETYYG</sequence>
<dbReference type="FunFam" id="3.40.50.720:FF:000009">
    <property type="entry name" value="Fatty oxidation complex, alpha subunit"/>
    <property type="match status" value="1"/>
</dbReference>
<evidence type="ECO:0000259" key="15">
    <source>
        <dbReference type="Pfam" id="PF00725"/>
    </source>
</evidence>
<dbReference type="GO" id="GO:0036125">
    <property type="term" value="C:fatty acid beta-oxidation multienzyme complex"/>
    <property type="evidence" value="ECO:0007669"/>
    <property type="project" value="InterPro"/>
</dbReference>
<comment type="catalytic activity">
    <reaction evidence="13">
        <text>a (3S)-3-hydroxyacyl-CoA + NAD(+) = a 3-oxoacyl-CoA + NADH + H(+)</text>
        <dbReference type="Rhea" id="RHEA:22432"/>
        <dbReference type="ChEBI" id="CHEBI:15378"/>
        <dbReference type="ChEBI" id="CHEBI:57318"/>
        <dbReference type="ChEBI" id="CHEBI:57540"/>
        <dbReference type="ChEBI" id="CHEBI:57945"/>
        <dbReference type="ChEBI" id="CHEBI:90726"/>
        <dbReference type="EC" id="1.1.1.35"/>
    </reaction>
</comment>
<proteinExistence type="inferred from homology"/>
<dbReference type="EMBL" id="NTJZ01000004">
    <property type="protein sequence ID" value="PDH34334.1"/>
    <property type="molecule type" value="Genomic_DNA"/>
</dbReference>
<feature type="domain" description="3-hydroxyacyl-CoA dehydrogenase C-terminal" evidence="15">
    <location>
        <begin position="496"/>
        <end position="590"/>
    </location>
</feature>
<evidence type="ECO:0000256" key="12">
    <source>
        <dbReference type="ARBA" id="ARBA00023268"/>
    </source>
</evidence>
<dbReference type="PANTHER" id="PTHR43612">
    <property type="entry name" value="TRIFUNCTIONAL ENZYME SUBUNIT ALPHA"/>
    <property type="match status" value="1"/>
</dbReference>
<dbReference type="InterPro" id="IPR008927">
    <property type="entry name" value="6-PGluconate_DH-like_C_sf"/>
</dbReference>
<keyword evidence="7" id="KW-0560">Oxidoreductase</keyword>
<evidence type="ECO:0000256" key="1">
    <source>
        <dbReference type="ARBA" id="ARBA00005005"/>
    </source>
</evidence>
<keyword evidence="9" id="KW-0443">Lipid metabolism</keyword>
<evidence type="ECO:0000256" key="7">
    <source>
        <dbReference type="ARBA" id="ARBA00023002"/>
    </source>
</evidence>
<evidence type="ECO:0000259" key="16">
    <source>
        <dbReference type="Pfam" id="PF02737"/>
    </source>
</evidence>
<dbReference type="Pfam" id="PF02737">
    <property type="entry name" value="3HCDH_N"/>
    <property type="match status" value="1"/>
</dbReference>
<dbReference type="InterPro" id="IPR012799">
    <property type="entry name" value="FadB"/>
</dbReference>
<keyword evidence="10" id="KW-0413">Isomerase</keyword>
<comment type="similarity">
    <text evidence="14">Belongs to the enoyl-CoA hydratase/isomerase family.</text>
</comment>
<dbReference type="InterPro" id="IPR050136">
    <property type="entry name" value="FA_oxidation_alpha_subunit"/>
</dbReference>
<dbReference type="GO" id="GO:0008692">
    <property type="term" value="F:3-hydroxybutyryl-CoA epimerase activity"/>
    <property type="evidence" value="ECO:0007669"/>
    <property type="project" value="InterPro"/>
</dbReference>
<dbReference type="Pfam" id="PF00725">
    <property type="entry name" value="3HCDH"/>
    <property type="match status" value="1"/>
</dbReference>
<evidence type="ECO:0000256" key="3">
    <source>
        <dbReference type="ARBA" id="ARBA00008750"/>
    </source>
</evidence>
<dbReference type="Pfam" id="PF00378">
    <property type="entry name" value="ECH_1"/>
    <property type="match status" value="1"/>
</dbReference>
<evidence type="ECO:0000256" key="8">
    <source>
        <dbReference type="ARBA" id="ARBA00023027"/>
    </source>
</evidence>
<evidence type="ECO:0000256" key="5">
    <source>
        <dbReference type="ARBA" id="ARBA00022832"/>
    </source>
</evidence>
<evidence type="ECO:0000256" key="10">
    <source>
        <dbReference type="ARBA" id="ARBA00023235"/>
    </source>
</evidence>
<dbReference type="InterPro" id="IPR006108">
    <property type="entry name" value="3HC_DH_C"/>
</dbReference>
<evidence type="ECO:0000256" key="13">
    <source>
        <dbReference type="ARBA" id="ARBA00049556"/>
    </source>
</evidence>
<dbReference type="SUPFAM" id="SSF48179">
    <property type="entry name" value="6-phosphogluconate dehydrogenase C-terminal domain-like"/>
    <property type="match status" value="2"/>
</dbReference>
<dbReference type="InterPro" id="IPR006180">
    <property type="entry name" value="3-OHacyl-CoA_DH_CS"/>
</dbReference>
<keyword evidence="5" id="KW-0276">Fatty acid metabolism</keyword>
<feature type="domain" description="3-hydroxyacyl-CoA dehydrogenase NAD binding" evidence="16">
    <location>
        <begin position="317"/>
        <end position="494"/>
    </location>
</feature>
<evidence type="ECO:0000256" key="9">
    <source>
        <dbReference type="ARBA" id="ARBA00023098"/>
    </source>
</evidence>
<keyword evidence="11" id="KW-0456">Lyase</keyword>
<evidence type="ECO:0000256" key="2">
    <source>
        <dbReference type="ARBA" id="ARBA00007005"/>
    </source>
</evidence>
<dbReference type="GO" id="GO:0016509">
    <property type="term" value="F:long-chain (3S)-3-hydroxyacyl-CoA dehydrogenase (NAD+) activity"/>
    <property type="evidence" value="ECO:0007669"/>
    <property type="project" value="TreeGrafter"/>
</dbReference>
<gene>
    <name evidence="17" type="ORF">CNF02_05965</name>
</gene>
<evidence type="ECO:0000313" key="18">
    <source>
        <dbReference type="Proteomes" id="UP000219329"/>
    </source>
</evidence>
<dbReference type="UniPathway" id="UPA00659"/>
<comment type="similarity">
    <text evidence="2">In the central section; belongs to the 3-hydroxyacyl-CoA dehydrogenase family.</text>
</comment>
<dbReference type="CDD" id="cd06558">
    <property type="entry name" value="crotonase-like"/>
    <property type="match status" value="1"/>
</dbReference>
<keyword evidence="8" id="KW-0520">NAD</keyword>
<keyword evidence="6" id="KW-0442">Lipid degradation</keyword>
<evidence type="ECO:0000256" key="11">
    <source>
        <dbReference type="ARBA" id="ARBA00023239"/>
    </source>
</evidence>
<dbReference type="InterPro" id="IPR018376">
    <property type="entry name" value="Enoyl-CoA_hyd/isom_CS"/>
</dbReference>
<evidence type="ECO:0000313" key="17">
    <source>
        <dbReference type="EMBL" id="PDH34334.1"/>
    </source>
</evidence>
<name>A0A2A5WDH8_9GAMM</name>
<dbReference type="SUPFAM" id="SSF51735">
    <property type="entry name" value="NAD(P)-binding Rossmann-fold domains"/>
    <property type="match status" value="1"/>
</dbReference>
<dbReference type="GO" id="GO:0006635">
    <property type="term" value="P:fatty acid beta-oxidation"/>
    <property type="evidence" value="ECO:0007669"/>
    <property type="project" value="UniProtKB-UniPathway"/>
</dbReference>
<reference evidence="17 18" key="1">
    <citation type="submission" date="2017-08" db="EMBL/GenBank/DDBJ databases">
        <title>Fine stratification of microbial communities through a metagenomic profile of the photic zone.</title>
        <authorList>
            <person name="Haro-Moreno J.M."/>
            <person name="Lopez-Perez M."/>
            <person name="De La Torre J."/>
            <person name="Picazo A."/>
            <person name="Camacho A."/>
            <person name="Rodriguez-Valera F."/>
        </authorList>
    </citation>
    <scope>NUCLEOTIDE SEQUENCE [LARGE SCALE GENOMIC DNA]</scope>
    <source>
        <strain evidence="17">MED-G28</strain>
    </source>
</reference>
<dbReference type="Gene3D" id="3.90.226.10">
    <property type="entry name" value="2-enoyl-CoA Hydratase, Chain A, domain 1"/>
    <property type="match status" value="1"/>
</dbReference>
<dbReference type="InterPro" id="IPR029045">
    <property type="entry name" value="ClpP/crotonase-like_dom_sf"/>
</dbReference>
<comment type="pathway">
    <text evidence="1">Lipid metabolism; fatty acid beta-oxidation.</text>
</comment>
<protein>
    <recommendedName>
        <fullName evidence="4">enoyl-CoA hydratase</fullName>
        <ecNumber evidence="4">4.2.1.17</ecNumber>
    </recommendedName>
</protein>
<dbReference type="Gene3D" id="3.40.50.720">
    <property type="entry name" value="NAD(P)-binding Rossmann-like Domain"/>
    <property type="match status" value="1"/>
</dbReference>
<evidence type="ECO:0000256" key="6">
    <source>
        <dbReference type="ARBA" id="ARBA00022963"/>
    </source>
</evidence>
<evidence type="ECO:0000256" key="4">
    <source>
        <dbReference type="ARBA" id="ARBA00012076"/>
    </source>
</evidence>
<dbReference type="NCBIfam" id="NF008727">
    <property type="entry name" value="PRK11730.1"/>
    <property type="match status" value="1"/>
</dbReference>
<evidence type="ECO:0000256" key="14">
    <source>
        <dbReference type="RuleBase" id="RU003707"/>
    </source>
</evidence>
<dbReference type="SUPFAM" id="SSF52096">
    <property type="entry name" value="ClpP/crotonase"/>
    <property type="match status" value="1"/>
</dbReference>
<dbReference type="GO" id="GO:0004300">
    <property type="term" value="F:enoyl-CoA hydratase activity"/>
    <property type="evidence" value="ECO:0007669"/>
    <property type="project" value="UniProtKB-EC"/>
</dbReference>
<dbReference type="InterPro" id="IPR036291">
    <property type="entry name" value="NAD(P)-bd_dom_sf"/>
</dbReference>